<dbReference type="InterPro" id="IPR002059">
    <property type="entry name" value="CSP_DNA-bd"/>
</dbReference>
<feature type="region of interest" description="Disordered" evidence="1">
    <location>
        <begin position="1"/>
        <end position="41"/>
    </location>
</feature>
<evidence type="ECO:0000313" key="3">
    <source>
        <dbReference type="EMBL" id="NLR94421.1"/>
    </source>
</evidence>
<protein>
    <submittedName>
        <fullName evidence="3">Cold shock domain-containing protein</fullName>
    </submittedName>
</protein>
<evidence type="ECO:0000313" key="4">
    <source>
        <dbReference type="Proteomes" id="UP000585050"/>
    </source>
</evidence>
<keyword evidence="4" id="KW-1185">Reference proteome</keyword>
<dbReference type="Gene3D" id="2.40.50.140">
    <property type="entry name" value="Nucleic acid-binding proteins"/>
    <property type="match status" value="1"/>
</dbReference>
<name>A0A7X8SQA0_9BACT</name>
<dbReference type="CDD" id="cd04458">
    <property type="entry name" value="CSP_CDS"/>
    <property type="match status" value="1"/>
</dbReference>
<accession>A0A7X8SQA0</accession>
<sequence>MAKSQQAFNKLEKEKKKQKKRQEKLAKKEAQKKNKGSGDLESMMAYVDEYGNIVDTPPDPTEKKEEIKLEDIQISVSRNNEAPSKKKGRVDFYNTEKKFGFIIEKERRERLFFHINDVDPNFDIKDKDFVEFNVIDTPKGKSCVDITKS</sequence>
<evidence type="ECO:0000259" key="2">
    <source>
        <dbReference type="PROSITE" id="PS51857"/>
    </source>
</evidence>
<reference evidence="3 4" key="1">
    <citation type="submission" date="2020-04" db="EMBL/GenBank/DDBJ databases">
        <title>Flammeovirga sp. SR4, a novel species isolated from seawater.</title>
        <authorList>
            <person name="Wang X."/>
        </authorList>
    </citation>
    <scope>NUCLEOTIDE SEQUENCE [LARGE SCALE GENOMIC DNA]</scope>
    <source>
        <strain evidence="3 4">SR4</strain>
    </source>
</reference>
<dbReference type="Proteomes" id="UP000585050">
    <property type="component" value="Unassembled WGS sequence"/>
</dbReference>
<dbReference type="GO" id="GO:0003676">
    <property type="term" value="F:nucleic acid binding"/>
    <property type="evidence" value="ECO:0007669"/>
    <property type="project" value="InterPro"/>
</dbReference>
<dbReference type="RefSeq" id="WP_168885132.1">
    <property type="nucleotide sequence ID" value="NZ_JABAIL010000012.1"/>
</dbReference>
<feature type="domain" description="CSD" evidence="2">
    <location>
        <begin position="85"/>
        <end position="148"/>
    </location>
</feature>
<organism evidence="3 4">
    <name type="scientific">Flammeovirga agarivorans</name>
    <dbReference type="NCBI Taxonomy" id="2726742"/>
    <lineage>
        <taxon>Bacteria</taxon>
        <taxon>Pseudomonadati</taxon>
        <taxon>Bacteroidota</taxon>
        <taxon>Cytophagia</taxon>
        <taxon>Cytophagales</taxon>
        <taxon>Flammeovirgaceae</taxon>
        <taxon>Flammeovirga</taxon>
    </lineage>
</organism>
<dbReference type="AlphaFoldDB" id="A0A7X8SQA0"/>
<dbReference type="SUPFAM" id="SSF50249">
    <property type="entry name" value="Nucleic acid-binding proteins"/>
    <property type="match status" value="1"/>
</dbReference>
<evidence type="ECO:0000256" key="1">
    <source>
        <dbReference type="SAM" id="MobiDB-lite"/>
    </source>
</evidence>
<proteinExistence type="predicted"/>
<dbReference type="Pfam" id="PF00313">
    <property type="entry name" value="CSD"/>
    <property type="match status" value="1"/>
</dbReference>
<feature type="compositionally biased region" description="Basic and acidic residues" evidence="1">
    <location>
        <begin position="23"/>
        <end position="38"/>
    </location>
</feature>
<gene>
    <name evidence="3" type="ORF">HGP29_24670</name>
</gene>
<dbReference type="PROSITE" id="PS51857">
    <property type="entry name" value="CSD_2"/>
    <property type="match status" value="1"/>
</dbReference>
<dbReference type="EMBL" id="JABAIL010000012">
    <property type="protein sequence ID" value="NLR94421.1"/>
    <property type="molecule type" value="Genomic_DNA"/>
</dbReference>
<comment type="caution">
    <text evidence="3">The sequence shown here is derived from an EMBL/GenBank/DDBJ whole genome shotgun (WGS) entry which is preliminary data.</text>
</comment>
<dbReference type="InterPro" id="IPR012340">
    <property type="entry name" value="NA-bd_OB-fold"/>
</dbReference>